<keyword evidence="2" id="KW-1185">Reference proteome</keyword>
<dbReference type="STRING" id="1499688.BN000_03016"/>
<dbReference type="Proteomes" id="UP000199087">
    <property type="component" value="Unassembled WGS sequence"/>
</dbReference>
<gene>
    <name evidence="1" type="ORF">BN000_03016</name>
</gene>
<dbReference type="Pfam" id="PF11010">
    <property type="entry name" value="DUF2848"/>
    <property type="match status" value="1"/>
</dbReference>
<dbReference type="AlphaFoldDB" id="A0A0U1NYG2"/>
<accession>A0A0U1NYG2</accession>
<dbReference type="InterPro" id="IPR021269">
    <property type="entry name" value="DUF2848"/>
</dbReference>
<dbReference type="EMBL" id="CVRB01000003">
    <property type="protein sequence ID" value="CRK83059.1"/>
    <property type="molecule type" value="Genomic_DNA"/>
</dbReference>
<dbReference type="OrthoDB" id="9792678at2"/>
<reference evidence="2" key="1">
    <citation type="submission" date="2015-05" db="EMBL/GenBank/DDBJ databases">
        <authorList>
            <person name="Urmite Genomes"/>
        </authorList>
    </citation>
    <scope>NUCLEOTIDE SEQUENCE [LARGE SCALE GENOMIC DNA]</scope>
    <source>
        <strain evidence="2">LF1</strain>
    </source>
</reference>
<evidence type="ECO:0008006" key="3">
    <source>
        <dbReference type="Google" id="ProtNLM"/>
    </source>
</evidence>
<sequence>MQKLSFELPNHRTVFFQVERAYSLGNTGRTKEFVNQHISELEDQGIPIPSNTDPSISPLTCNLITQDDHMQVLGDNTTGEVEFAVLINEEGFFITLGSDHADRILESKSSPYFKQVCQKPVAHNAWPLSEVIEHWDSIQLLCEVKMNNEWIIYQEGSSSLLLEIEKMKDLLNHHHAIHPAGTIVFCGTMLLKKGKFEYAKEYRMTMHDPVLNRSIKLNYLVETISDLTI</sequence>
<evidence type="ECO:0000313" key="1">
    <source>
        <dbReference type="EMBL" id="CRK83059.1"/>
    </source>
</evidence>
<dbReference type="RefSeq" id="WP_090635349.1">
    <property type="nucleotide sequence ID" value="NZ_CVRB01000003.1"/>
</dbReference>
<name>A0A0U1NYG2_9BACI</name>
<proteinExistence type="predicted"/>
<evidence type="ECO:0000313" key="2">
    <source>
        <dbReference type="Proteomes" id="UP000199087"/>
    </source>
</evidence>
<protein>
    <recommendedName>
        <fullName evidence="3">DUF2848 domain-containing protein</fullName>
    </recommendedName>
</protein>
<organism evidence="1 2">
    <name type="scientific">Neobacillus massiliamazoniensis</name>
    <dbReference type="NCBI Taxonomy" id="1499688"/>
    <lineage>
        <taxon>Bacteria</taxon>
        <taxon>Bacillati</taxon>
        <taxon>Bacillota</taxon>
        <taxon>Bacilli</taxon>
        <taxon>Bacillales</taxon>
        <taxon>Bacillaceae</taxon>
        <taxon>Neobacillus</taxon>
    </lineage>
</organism>